<accession>A0ABX2AZT3</accession>
<evidence type="ECO:0000256" key="2">
    <source>
        <dbReference type="SAM" id="Phobius"/>
    </source>
</evidence>
<gene>
    <name evidence="3" type="ORF">HPS54_04000</name>
</gene>
<dbReference type="Proteomes" id="UP000820977">
    <property type="component" value="Unassembled WGS sequence"/>
</dbReference>
<feature type="compositionally biased region" description="Basic and acidic residues" evidence="1">
    <location>
        <begin position="1"/>
        <end position="14"/>
    </location>
</feature>
<keyword evidence="4" id="KW-1185">Reference proteome</keyword>
<evidence type="ECO:0000313" key="3">
    <source>
        <dbReference type="EMBL" id="NPE24687.1"/>
    </source>
</evidence>
<feature type="compositionally biased region" description="Polar residues" evidence="1">
    <location>
        <begin position="15"/>
        <end position="29"/>
    </location>
</feature>
<protein>
    <submittedName>
        <fullName evidence="3">Uncharacterized protein</fullName>
    </submittedName>
</protein>
<comment type="caution">
    <text evidence="3">The sequence shown here is derived from an EMBL/GenBank/DDBJ whole genome shotgun (WGS) entry which is preliminary data.</text>
</comment>
<name>A0ABX2AZT3_9BACT</name>
<reference evidence="3 4" key="1">
    <citation type="submission" date="2020-05" db="EMBL/GenBank/DDBJ databases">
        <title>Distinct polysaccharide utilization as determinants for interspecies competition between intestinal Prevotella spp.</title>
        <authorList>
            <person name="Galvez E.J.C."/>
            <person name="Iljazovic A."/>
            <person name="Strowig T."/>
        </authorList>
    </citation>
    <scope>NUCLEOTIDE SEQUENCE [LARGE SCALE GENOMIC DNA]</scope>
    <source>
        <strain evidence="3 4">PCHR</strain>
    </source>
</reference>
<dbReference type="RefSeq" id="WP_172344182.1">
    <property type="nucleotide sequence ID" value="NZ_CASYYZ010000079.1"/>
</dbReference>
<proteinExistence type="predicted"/>
<sequence>MADKQTDRYREVKTTDVTANTPTNEATSLSEDKETGTYEYIIYGGIALGIILILGFIAFIIYDNYCEPVGNKSYSYIPHIHPKADKPRIWYVNPTGEVKLSL</sequence>
<evidence type="ECO:0000313" key="4">
    <source>
        <dbReference type="Proteomes" id="UP000820977"/>
    </source>
</evidence>
<evidence type="ECO:0000256" key="1">
    <source>
        <dbReference type="SAM" id="MobiDB-lite"/>
    </source>
</evidence>
<dbReference type="EMBL" id="JABKKJ010000004">
    <property type="protein sequence ID" value="NPE24687.1"/>
    <property type="molecule type" value="Genomic_DNA"/>
</dbReference>
<keyword evidence="2" id="KW-0472">Membrane</keyword>
<keyword evidence="2" id="KW-0812">Transmembrane</keyword>
<keyword evidence="2" id="KW-1133">Transmembrane helix</keyword>
<feature type="region of interest" description="Disordered" evidence="1">
    <location>
        <begin position="1"/>
        <end position="30"/>
    </location>
</feature>
<feature type="transmembrane region" description="Helical" evidence="2">
    <location>
        <begin position="40"/>
        <end position="62"/>
    </location>
</feature>
<organism evidence="3 4">
    <name type="scientific">Xylanibacter caecicola</name>
    <dbReference type="NCBI Taxonomy" id="2736294"/>
    <lineage>
        <taxon>Bacteria</taxon>
        <taxon>Pseudomonadati</taxon>
        <taxon>Bacteroidota</taxon>
        <taxon>Bacteroidia</taxon>
        <taxon>Bacteroidales</taxon>
        <taxon>Prevotellaceae</taxon>
        <taxon>Xylanibacter</taxon>
    </lineage>
</organism>